<protein>
    <submittedName>
        <fullName evidence="2">Arrestin_C domain-containing protein</fullName>
    </submittedName>
</protein>
<evidence type="ECO:0000313" key="2">
    <source>
        <dbReference type="WBParaSite" id="RSKR_0000706500.1"/>
    </source>
</evidence>
<accession>A0AC35U3D2</accession>
<dbReference type="Proteomes" id="UP000095286">
    <property type="component" value="Unplaced"/>
</dbReference>
<evidence type="ECO:0000313" key="1">
    <source>
        <dbReference type="Proteomes" id="UP000095286"/>
    </source>
</evidence>
<dbReference type="WBParaSite" id="RSKR_0000706500.1">
    <property type="protein sequence ID" value="RSKR_0000706500.1"/>
    <property type="gene ID" value="RSKR_0000706500"/>
</dbReference>
<proteinExistence type="predicted"/>
<reference evidence="2" key="1">
    <citation type="submission" date="2016-11" db="UniProtKB">
        <authorList>
            <consortium name="WormBaseParasite"/>
        </authorList>
    </citation>
    <scope>IDENTIFICATION</scope>
    <source>
        <strain evidence="2">KR3021</strain>
    </source>
</reference>
<sequence>MKQTFILDDPSTSYYPGDTISGVFVVEEEEISWEIKSIKIALEGKSSVEFIHDSETDDLNFYTSDLKLLLPDIEVYKSVLIKPGEEFYATFEFKIPKIFPATFKGNFDRIRFVLKGIVKINAEQVAKRELEIVNKPSIFDYFSCSFNDKRDQEMKIEPVGCDCAVKKKSHGSYKIMLTSPKAYGYFNQDLSFTFKLFNKTSTPVAKLFYYFCREENYHGKFTNDGNTSLNDENQSKAITQTHSFQSKEIFAEFVLKPNEGKCFDGQVQIGKAIPGFDFGGNIDVKHFIVVEIIPARLTHGEPPIAKHRIFSSSFSFLLLFCIESHQMDLSKHNKTPVNTDKAKALLEGPYDSTNINQKSSPQKILNPITPKTTKEDGSGKRRRIISKKNNSFKKLKGKDDSPKSTVLPLEDNKSEVCSIIQKVILSSGQNENLLNKFFENGVRGVSREFYDSRLFLPKDHFSVCYYPENVSRNRYRDIPCLTSTRVKLSGPGNDYIHANYTSTPLSDKKFICTQAPMDETAHHFWKMVLEHESEHIIMACHFYEEGKKKCFEYYPDQVGKKLTFANIVLTNMLIEDNHSLEILEHVRVSQIKIEIDNQEKIVIKHWQMTTWPDRKVPTLSSAIPYILDNVRGSSKPTVVHCSAGIGRTGTIVFIENILNKIDNGDIINSSPSEFLLKLRNERYMAVQTDMQFLFSYRIILYYFEKMGKFAVNDACQKFYDEYETLWMKLQTQY</sequence>
<organism evidence="1 2">
    <name type="scientific">Rhabditophanes sp. KR3021</name>
    <dbReference type="NCBI Taxonomy" id="114890"/>
    <lineage>
        <taxon>Eukaryota</taxon>
        <taxon>Metazoa</taxon>
        <taxon>Ecdysozoa</taxon>
        <taxon>Nematoda</taxon>
        <taxon>Chromadorea</taxon>
        <taxon>Rhabditida</taxon>
        <taxon>Tylenchina</taxon>
        <taxon>Panagrolaimomorpha</taxon>
        <taxon>Strongyloidoidea</taxon>
        <taxon>Alloionematidae</taxon>
        <taxon>Rhabditophanes</taxon>
    </lineage>
</organism>
<name>A0AC35U3D2_9BILA</name>